<name>A0A6I8TJ58_AEDAE</name>
<dbReference type="EnsemblMetazoa" id="AAEL010081-RE">
    <property type="protein sequence ID" value="AAEL010081-PE"/>
    <property type="gene ID" value="AAEL010081"/>
</dbReference>
<keyword evidence="8" id="KW-1133">Transmembrane helix</keyword>
<feature type="domain" description="GPI ethanolamine phosphate transferase 2 C-terminal" evidence="11">
    <location>
        <begin position="519"/>
        <end position="659"/>
    </location>
</feature>
<dbReference type="InterPro" id="IPR039527">
    <property type="entry name" value="PIGG/GPI7"/>
</dbReference>
<keyword evidence="9" id="KW-0472">Membrane</keyword>
<evidence type="ECO:0000256" key="1">
    <source>
        <dbReference type="ARBA" id="ARBA00004477"/>
    </source>
</evidence>
<reference evidence="12" key="2">
    <citation type="submission" date="2020-05" db="UniProtKB">
        <authorList>
            <consortium name="EnsemblMetazoa"/>
        </authorList>
    </citation>
    <scope>IDENTIFICATION</scope>
    <source>
        <strain evidence="12">LVP_AGWG</strain>
    </source>
</reference>
<dbReference type="InterPro" id="IPR002591">
    <property type="entry name" value="Phosphodiest/P_Trfase"/>
</dbReference>
<evidence type="ECO:0000259" key="11">
    <source>
        <dbReference type="Pfam" id="PF19316"/>
    </source>
</evidence>
<dbReference type="Pfam" id="PF01663">
    <property type="entry name" value="Phosphodiest"/>
    <property type="match status" value="1"/>
</dbReference>
<evidence type="ECO:0000313" key="13">
    <source>
        <dbReference type="Proteomes" id="UP000008820"/>
    </source>
</evidence>
<dbReference type="Pfam" id="PF19316">
    <property type="entry name" value="PIGO_PIGG"/>
    <property type="match status" value="2"/>
</dbReference>
<keyword evidence="10" id="KW-0325">Glycoprotein</keyword>
<evidence type="ECO:0000256" key="5">
    <source>
        <dbReference type="ARBA" id="ARBA00022679"/>
    </source>
</evidence>
<dbReference type="FunFam" id="3.40.720.10:FF:000133">
    <property type="entry name" value="GPI ethanolamine phosphate transferase 2-like Protein"/>
    <property type="match status" value="1"/>
</dbReference>
<dbReference type="Proteomes" id="UP000008820">
    <property type="component" value="Chromosome 2"/>
</dbReference>
<dbReference type="InterPro" id="IPR045687">
    <property type="entry name" value="PIGG/GPI7_C"/>
</dbReference>
<comment type="pathway">
    <text evidence="2">Glycolipid biosynthesis; glycosylphosphatidylinositol-anchor biosynthesis.</text>
</comment>
<evidence type="ECO:0000256" key="2">
    <source>
        <dbReference type="ARBA" id="ARBA00004687"/>
    </source>
</evidence>
<comment type="subcellular location">
    <subcellularLocation>
        <location evidence="1">Endoplasmic reticulum membrane</location>
        <topology evidence="1">Multi-pass membrane protein</topology>
    </subcellularLocation>
</comment>
<gene>
    <name evidence="12" type="primary">5572863</name>
</gene>
<dbReference type="GO" id="GO:0051267">
    <property type="term" value="F:CP2 mannose-ethanolamine phosphotransferase activity"/>
    <property type="evidence" value="ECO:0007669"/>
    <property type="project" value="TreeGrafter"/>
</dbReference>
<reference evidence="12 13" key="1">
    <citation type="submission" date="2017-06" db="EMBL/GenBank/DDBJ databases">
        <title>Aedes aegypti genome working group (AGWG) sequencing and assembly.</title>
        <authorList>
            <consortium name="Aedes aegypti Genome Working Group (AGWG)"/>
            <person name="Matthews B.J."/>
        </authorList>
    </citation>
    <scope>NUCLEOTIDE SEQUENCE [LARGE SCALE GENOMIC DNA]</scope>
    <source>
        <strain evidence="12 13">LVP_AGWG</strain>
    </source>
</reference>
<evidence type="ECO:0000256" key="7">
    <source>
        <dbReference type="ARBA" id="ARBA00022824"/>
    </source>
</evidence>
<dbReference type="OrthoDB" id="272139at2759"/>
<dbReference type="GO" id="GO:0006506">
    <property type="term" value="P:GPI anchor biosynthetic process"/>
    <property type="evidence" value="ECO:0007669"/>
    <property type="project" value="UniProtKB-UniPathway"/>
</dbReference>
<feature type="domain" description="GPI ethanolamine phosphate transferase 2 C-terminal" evidence="11">
    <location>
        <begin position="741"/>
        <end position="934"/>
    </location>
</feature>
<evidence type="ECO:0000256" key="6">
    <source>
        <dbReference type="ARBA" id="ARBA00022692"/>
    </source>
</evidence>
<dbReference type="FunCoup" id="A0A6I8TJ58">
    <property type="interactions" value="856"/>
</dbReference>
<dbReference type="InParanoid" id="A0A6I8TJ58"/>
<keyword evidence="6" id="KW-0812">Transmembrane</keyword>
<dbReference type="UniPathway" id="UPA00196"/>
<evidence type="ECO:0000256" key="8">
    <source>
        <dbReference type="ARBA" id="ARBA00022989"/>
    </source>
</evidence>
<sequence length="936" mass="107189">MIARIKHILVYLFLVFIFALGLFCYGFFPLSFSPATKSSIHELPGSLDSVRLNASSYKPRNSRAVLMVIDALRTDFVSQKSNVPFLNQLIDDGRACQYQLQVHPPTVTMPRIKAMTSGAIPSFLDVILNLGSPQVTLDTFLYQMDQLQRRIVFYGDNTWTNMFPDVFSRKGENVDSLYVNDFYEGDNNITTKMRTEFGKFDWKLMILHYLGLDHIGHVEGPFSEKVPGKLLEMDSVIEEIYEAMKVWVSMISKDEKYNSKSVLVITGDHGMRDSGGHGGSTYPETHVPLIVVGNDCSKSEEDFLQIDVAPTFAVLMGVPIPYSSIGSLIIPILNHVPPADRLYASYYNTKRLIEKSKAFYGDLLNDQEFFLQFREAKLLHSMYLEYQDDLTILQKAIGKYDSASRNLSRLLIQHYIRYDIPSIVIGTMLSVLTTLLATLLCMIPYGRELIEFHPRLNRWMLLMAIAILGKNYLNTFVGLESNILRNTFTSHVLFVVIFTIIVIHWSLLDVFFQLVCKDKVAELWSSPGLLLLFGCIFHTLSLSSSSFIEEEHQTWYYFNNSWFLLITLIEIRLMNCTIIHFENEGSNEVLLSHYTRKRGELCVSAGLFFIGHIILRRWNQTGDKWQHIPDIGDWFGKVENKPWLSLILFLGLCYLMFSILQFCGFLTGILSMTACLLIYYYRSMTGTVSLWNIVPPKINSCINIFWINLLEIFLIAFLPKVYRAVMRRSERKSNQVLVSVLCCTALTSALIHKPHNVVLVGAIMSSSRYVAKRIDRISESKAENLLLKIVTHVWLGKLFYFYQGNSNNLATVDLNAGYVGLSSFNFVRVGLFLTLNTFNGQIISFLMLVYHLASGVKRKPIIMSTPIERRGPIVKQHLLKLLGLLYMAPLTFYIIVVAVMRNHIFVWTVFSPKIIYDCFYTVMVIVQFLVINCMFK</sequence>
<dbReference type="SUPFAM" id="SSF53649">
    <property type="entry name" value="Alkaline phosphatase-like"/>
    <property type="match status" value="1"/>
</dbReference>
<dbReference type="GO" id="GO:0005789">
    <property type="term" value="C:endoplasmic reticulum membrane"/>
    <property type="evidence" value="ECO:0007669"/>
    <property type="project" value="UniProtKB-SubCell"/>
</dbReference>
<comment type="similarity">
    <text evidence="3">Belongs to the PIGG/PIGN/PIGO family. PIGG subfamily.</text>
</comment>
<evidence type="ECO:0000256" key="10">
    <source>
        <dbReference type="ARBA" id="ARBA00023180"/>
    </source>
</evidence>
<keyword evidence="7" id="KW-0256">Endoplasmic reticulum</keyword>
<evidence type="ECO:0000313" key="12">
    <source>
        <dbReference type="EnsemblMetazoa" id="AAEL010081-PE"/>
    </source>
</evidence>
<dbReference type="InterPro" id="IPR037674">
    <property type="entry name" value="PIG-G_N"/>
</dbReference>
<proteinExistence type="inferred from homology"/>
<dbReference type="InterPro" id="IPR017850">
    <property type="entry name" value="Alkaline_phosphatase_core_sf"/>
</dbReference>
<dbReference type="AlphaFoldDB" id="A0A6I8TJ58"/>
<accession>A0A6I8TJ58</accession>
<dbReference type="PANTHER" id="PTHR23072">
    <property type="entry name" value="PHOSPHATIDYLINOSITOL GLYCAN-RELATED"/>
    <property type="match status" value="1"/>
</dbReference>
<dbReference type="PANTHER" id="PTHR23072:SF0">
    <property type="entry name" value="GPI ETHANOLAMINE PHOSPHATE TRANSFERASE 2"/>
    <property type="match status" value="1"/>
</dbReference>
<evidence type="ECO:0000256" key="3">
    <source>
        <dbReference type="ARBA" id="ARBA00005315"/>
    </source>
</evidence>
<evidence type="ECO:0000256" key="9">
    <source>
        <dbReference type="ARBA" id="ARBA00023136"/>
    </source>
</evidence>
<evidence type="ECO:0000256" key="4">
    <source>
        <dbReference type="ARBA" id="ARBA00022502"/>
    </source>
</evidence>
<protein>
    <recommendedName>
        <fullName evidence="11">GPI ethanolamine phosphate transferase 2 C-terminal domain-containing protein</fullName>
    </recommendedName>
</protein>
<keyword evidence="5" id="KW-0808">Transferase</keyword>
<dbReference type="Gene3D" id="3.40.720.10">
    <property type="entry name" value="Alkaline Phosphatase, subunit A"/>
    <property type="match status" value="2"/>
</dbReference>
<keyword evidence="13" id="KW-1185">Reference proteome</keyword>
<keyword evidence="4" id="KW-0337">GPI-anchor biosynthesis</keyword>
<dbReference type="CDD" id="cd16024">
    <property type="entry name" value="GPI_EPT_2"/>
    <property type="match status" value="1"/>
</dbReference>
<organism evidence="12 13">
    <name type="scientific">Aedes aegypti</name>
    <name type="common">Yellowfever mosquito</name>
    <name type="synonym">Culex aegypti</name>
    <dbReference type="NCBI Taxonomy" id="7159"/>
    <lineage>
        <taxon>Eukaryota</taxon>
        <taxon>Metazoa</taxon>
        <taxon>Ecdysozoa</taxon>
        <taxon>Arthropoda</taxon>
        <taxon>Hexapoda</taxon>
        <taxon>Insecta</taxon>
        <taxon>Pterygota</taxon>
        <taxon>Neoptera</taxon>
        <taxon>Endopterygota</taxon>
        <taxon>Diptera</taxon>
        <taxon>Nematocera</taxon>
        <taxon>Culicoidea</taxon>
        <taxon>Culicidae</taxon>
        <taxon>Culicinae</taxon>
        <taxon>Aedini</taxon>
        <taxon>Aedes</taxon>
        <taxon>Stegomyia</taxon>
    </lineage>
</organism>